<sequence length="82" mass="9374">MSQLSSYAEIYDARRRTRNRVIAALKAALKGPRKAASLSRRGVARNSPLHHDRNGRDKPRTDRQELIESLFTFREIALLPAM</sequence>
<organism evidence="2 3">
    <name type="scientific">Trachymyrmex cornetzi</name>
    <dbReference type="NCBI Taxonomy" id="471704"/>
    <lineage>
        <taxon>Eukaryota</taxon>
        <taxon>Metazoa</taxon>
        <taxon>Ecdysozoa</taxon>
        <taxon>Arthropoda</taxon>
        <taxon>Hexapoda</taxon>
        <taxon>Insecta</taxon>
        <taxon>Pterygota</taxon>
        <taxon>Neoptera</taxon>
        <taxon>Endopterygota</taxon>
        <taxon>Hymenoptera</taxon>
        <taxon>Apocrita</taxon>
        <taxon>Aculeata</taxon>
        <taxon>Formicoidea</taxon>
        <taxon>Formicidae</taxon>
        <taxon>Myrmicinae</taxon>
        <taxon>Trachymyrmex</taxon>
    </lineage>
</organism>
<dbReference type="AlphaFoldDB" id="A0A195DQV6"/>
<gene>
    <name evidence="2" type="ORF">ALC57_12983</name>
</gene>
<feature type="compositionally biased region" description="Basic and acidic residues" evidence="1">
    <location>
        <begin position="49"/>
        <end position="62"/>
    </location>
</feature>
<evidence type="ECO:0000313" key="3">
    <source>
        <dbReference type="Proteomes" id="UP000078492"/>
    </source>
</evidence>
<name>A0A195DQV6_9HYME</name>
<accession>A0A195DQV6</accession>
<protein>
    <submittedName>
        <fullName evidence="2">Uncharacterized protein</fullName>
    </submittedName>
</protein>
<proteinExistence type="predicted"/>
<feature type="region of interest" description="Disordered" evidence="1">
    <location>
        <begin position="33"/>
        <end position="62"/>
    </location>
</feature>
<evidence type="ECO:0000256" key="1">
    <source>
        <dbReference type="SAM" id="MobiDB-lite"/>
    </source>
</evidence>
<dbReference type="Proteomes" id="UP000078492">
    <property type="component" value="Unassembled WGS sequence"/>
</dbReference>
<evidence type="ECO:0000313" key="2">
    <source>
        <dbReference type="EMBL" id="KYN14874.1"/>
    </source>
</evidence>
<dbReference type="EMBL" id="KQ980653">
    <property type="protein sequence ID" value="KYN14874.1"/>
    <property type="molecule type" value="Genomic_DNA"/>
</dbReference>
<keyword evidence="3" id="KW-1185">Reference proteome</keyword>
<reference evidence="2 3" key="1">
    <citation type="submission" date="2015-09" db="EMBL/GenBank/DDBJ databases">
        <title>Trachymyrmex cornetzi WGS genome.</title>
        <authorList>
            <person name="Nygaard S."/>
            <person name="Hu H."/>
            <person name="Boomsma J."/>
            <person name="Zhang G."/>
        </authorList>
    </citation>
    <scope>NUCLEOTIDE SEQUENCE [LARGE SCALE GENOMIC DNA]</scope>
    <source>
        <strain evidence="2">Tcor2-1</strain>
        <tissue evidence="2">Whole body</tissue>
    </source>
</reference>